<comment type="caution">
    <text evidence="1">The sequence shown here is derived from an EMBL/GenBank/DDBJ whole genome shotgun (WGS) entry which is preliminary data.</text>
</comment>
<evidence type="ECO:0000313" key="1">
    <source>
        <dbReference type="EMBL" id="GFY38917.1"/>
    </source>
</evidence>
<dbReference type="Proteomes" id="UP000886998">
    <property type="component" value="Unassembled WGS sequence"/>
</dbReference>
<proteinExistence type="predicted"/>
<evidence type="ECO:0000313" key="2">
    <source>
        <dbReference type="Proteomes" id="UP000886998"/>
    </source>
</evidence>
<dbReference type="AlphaFoldDB" id="A0A8X6WPC8"/>
<organism evidence="1 2">
    <name type="scientific">Trichonephila inaurata madagascariensis</name>
    <dbReference type="NCBI Taxonomy" id="2747483"/>
    <lineage>
        <taxon>Eukaryota</taxon>
        <taxon>Metazoa</taxon>
        <taxon>Ecdysozoa</taxon>
        <taxon>Arthropoda</taxon>
        <taxon>Chelicerata</taxon>
        <taxon>Arachnida</taxon>
        <taxon>Araneae</taxon>
        <taxon>Araneomorphae</taxon>
        <taxon>Entelegynae</taxon>
        <taxon>Araneoidea</taxon>
        <taxon>Nephilidae</taxon>
        <taxon>Trichonephila</taxon>
        <taxon>Trichonephila inaurata</taxon>
    </lineage>
</organism>
<reference evidence="1" key="1">
    <citation type="submission" date="2020-08" db="EMBL/GenBank/DDBJ databases">
        <title>Multicomponent nature underlies the extraordinary mechanical properties of spider dragline silk.</title>
        <authorList>
            <person name="Kono N."/>
            <person name="Nakamura H."/>
            <person name="Mori M."/>
            <person name="Yoshida Y."/>
            <person name="Ohtoshi R."/>
            <person name="Malay A.D."/>
            <person name="Moran D.A.P."/>
            <person name="Tomita M."/>
            <person name="Numata K."/>
            <person name="Arakawa K."/>
        </authorList>
    </citation>
    <scope>NUCLEOTIDE SEQUENCE</scope>
</reference>
<feature type="non-terminal residue" evidence="1">
    <location>
        <position position="1"/>
    </location>
</feature>
<keyword evidence="2" id="KW-1185">Reference proteome</keyword>
<name>A0A8X6WPC8_9ARAC</name>
<sequence>DDFSSPELLQQLAKDVDEYSTFVRGQQFTMDALKASGIDDPENPYVRELLYELTDLHHQASLQINLVFYLRKRQKNPTPELASTTNQNIVIAPPFTENLLNDPTPNSNAPKPN</sequence>
<dbReference type="EMBL" id="BMAV01001114">
    <property type="protein sequence ID" value="GFY38917.1"/>
    <property type="molecule type" value="Genomic_DNA"/>
</dbReference>
<gene>
    <name evidence="1" type="ORF">TNIN_126871</name>
</gene>
<protein>
    <submittedName>
        <fullName evidence="1">Uncharacterized protein</fullName>
    </submittedName>
</protein>
<accession>A0A8X6WPC8</accession>